<dbReference type="PANTHER" id="PTHR12172:SF0">
    <property type="entry name" value="CELL CYCLE CHECKPOINT PROTEIN RAD17"/>
    <property type="match status" value="1"/>
</dbReference>
<dbReference type="Pfam" id="PF03215">
    <property type="entry name" value="Rad17"/>
    <property type="match status" value="1"/>
</dbReference>
<dbReference type="GO" id="GO:0006281">
    <property type="term" value="P:DNA repair"/>
    <property type="evidence" value="ECO:0007669"/>
    <property type="project" value="InterPro"/>
</dbReference>
<evidence type="ECO:0000313" key="11">
    <source>
        <dbReference type="Proteomes" id="UP001303373"/>
    </source>
</evidence>
<feature type="compositionally biased region" description="Low complexity" evidence="8">
    <location>
        <begin position="145"/>
        <end position="154"/>
    </location>
</feature>
<dbReference type="EMBL" id="CP138580">
    <property type="protein sequence ID" value="WPG97994.1"/>
    <property type="molecule type" value="Genomic_DNA"/>
</dbReference>
<feature type="region of interest" description="Disordered" evidence="8">
    <location>
        <begin position="162"/>
        <end position="189"/>
    </location>
</feature>
<feature type="region of interest" description="Disordered" evidence="8">
    <location>
        <begin position="1"/>
        <end position="124"/>
    </location>
</feature>
<dbReference type="GO" id="GO:0000077">
    <property type="term" value="P:DNA damage checkpoint signaling"/>
    <property type="evidence" value="ECO:0007669"/>
    <property type="project" value="TreeGrafter"/>
</dbReference>
<dbReference type="Proteomes" id="UP001303373">
    <property type="component" value="Chromosome 1"/>
</dbReference>
<evidence type="ECO:0000256" key="6">
    <source>
        <dbReference type="ARBA" id="ARBA00023242"/>
    </source>
</evidence>
<dbReference type="GO" id="GO:0003689">
    <property type="term" value="F:DNA clamp loader activity"/>
    <property type="evidence" value="ECO:0007669"/>
    <property type="project" value="TreeGrafter"/>
</dbReference>
<reference evidence="10 11" key="1">
    <citation type="submission" date="2023-11" db="EMBL/GenBank/DDBJ databases">
        <title>An acidophilic fungus is an integral part of prey digestion in a carnivorous sundew plant.</title>
        <authorList>
            <person name="Tsai I.J."/>
        </authorList>
    </citation>
    <scope>NUCLEOTIDE SEQUENCE [LARGE SCALE GENOMIC DNA]</scope>
    <source>
        <strain evidence="10">169a</strain>
    </source>
</reference>
<dbReference type="GO" id="GO:0033314">
    <property type="term" value="P:mitotic DNA replication checkpoint signaling"/>
    <property type="evidence" value="ECO:0007669"/>
    <property type="project" value="TreeGrafter"/>
</dbReference>
<protein>
    <recommendedName>
        <fullName evidence="9">Checkpoint protein RAD24-like helical bundle domain-containing protein</fullName>
    </recommendedName>
</protein>
<feature type="region of interest" description="Disordered" evidence="8">
    <location>
        <begin position="135"/>
        <end position="154"/>
    </location>
</feature>
<proteinExistence type="inferred from homology"/>
<feature type="domain" description="Checkpoint protein RAD24-like helical bundle" evidence="9">
    <location>
        <begin position="512"/>
        <end position="624"/>
    </location>
</feature>
<dbReference type="GO" id="GO:0005524">
    <property type="term" value="F:ATP binding"/>
    <property type="evidence" value="ECO:0007669"/>
    <property type="project" value="UniProtKB-KW"/>
</dbReference>
<keyword evidence="4" id="KW-0227">DNA damage</keyword>
<dbReference type="InterPro" id="IPR057927">
    <property type="entry name" value="RAD24-like_helical"/>
</dbReference>
<feature type="compositionally biased region" description="Basic and acidic residues" evidence="8">
    <location>
        <begin position="814"/>
        <end position="823"/>
    </location>
</feature>
<evidence type="ECO:0000256" key="8">
    <source>
        <dbReference type="SAM" id="MobiDB-lite"/>
    </source>
</evidence>
<feature type="region of interest" description="Disordered" evidence="8">
    <location>
        <begin position="803"/>
        <end position="845"/>
    </location>
</feature>
<dbReference type="InterPro" id="IPR027417">
    <property type="entry name" value="P-loop_NTPase"/>
</dbReference>
<evidence type="ECO:0000256" key="2">
    <source>
        <dbReference type="ARBA" id="ARBA00006168"/>
    </source>
</evidence>
<evidence type="ECO:0000256" key="5">
    <source>
        <dbReference type="ARBA" id="ARBA00022840"/>
    </source>
</evidence>
<evidence type="ECO:0000256" key="3">
    <source>
        <dbReference type="ARBA" id="ARBA00022741"/>
    </source>
</evidence>
<accession>A0AAQ3LZG1</accession>
<dbReference type="SUPFAM" id="SSF52540">
    <property type="entry name" value="P-loop containing nucleoside triphosphate hydrolases"/>
    <property type="match status" value="1"/>
</dbReference>
<dbReference type="Pfam" id="PF25812">
    <property type="entry name" value="RAD24_helical"/>
    <property type="match status" value="1"/>
</dbReference>
<evidence type="ECO:0000259" key="9">
    <source>
        <dbReference type="Pfam" id="PF25812"/>
    </source>
</evidence>
<gene>
    <name evidence="10" type="ORF">R9X50_00077700</name>
</gene>
<keyword evidence="5" id="KW-0067">ATP-binding</keyword>
<evidence type="ECO:0000256" key="4">
    <source>
        <dbReference type="ARBA" id="ARBA00022763"/>
    </source>
</evidence>
<comment type="similarity">
    <text evidence="2">Belongs to the rad17/RAD24 family.</text>
</comment>
<dbReference type="PANTHER" id="PTHR12172">
    <property type="entry name" value="CELL CYCLE CHECKPOINT PROTEIN RAD17"/>
    <property type="match status" value="1"/>
</dbReference>
<feature type="compositionally biased region" description="Basic residues" evidence="8">
    <location>
        <begin position="1"/>
        <end position="11"/>
    </location>
</feature>
<name>A0AAQ3LZG1_9PEZI</name>
<dbReference type="GO" id="GO:0003682">
    <property type="term" value="F:chromatin binding"/>
    <property type="evidence" value="ECO:0007669"/>
    <property type="project" value="TreeGrafter"/>
</dbReference>
<organism evidence="10 11">
    <name type="scientific">Acrodontium crateriforme</name>
    <dbReference type="NCBI Taxonomy" id="150365"/>
    <lineage>
        <taxon>Eukaryota</taxon>
        <taxon>Fungi</taxon>
        <taxon>Dikarya</taxon>
        <taxon>Ascomycota</taxon>
        <taxon>Pezizomycotina</taxon>
        <taxon>Dothideomycetes</taxon>
        <taxon>Dothideomycetidae</taxon>
        <taxon>Mycosphaerellales</taxon>
        <taxon>Teratosphaeriaceae</taxon>
        <taxon>Acrodontium</taxon>
    </lineage>
</organism>
<keyword evidence="11" id="KW-1185">Reference proteome</keyword>
<dbReference type="AlphaFoldDB" id="A0AAQ3LZG1"/>
<evidence type="ECO:0000256" key="7">
    <source>
        <dbReference type="ARBA" id="ARBA00023306"/>
    </source>
</evidence>
<keyword evidence="7" id="KW-0131">Cell cycle</keyword>
<feature type="compositionally biased region" description="Acidic residues" evidence="8">
    <location>
        <begin position="16"/>
        <end position="37"/>
    </location>
</feature>
<dbReference type="GO" id="GO:0005634">
    <property type="term" value="C:nucleus"/>
    <property type="evidence" value="ECO:0007669"/>
    <property type="project" value="UniProtKB-SubCell"/>
</dbReference>
<evidence type="ECO:0000256" key="1">
    <source>
        <dbReference type="ARBA" id="ARBA00004123"/>
    </source>
</evidence>
<dbReference type="InterPro" id="IPR004582">
    <property type="entry name" value="Checkpoint_prot_Rad17_Rad24"/>
</dbReference>
<evidence type="ECO:0000313" key="10">
    <source>
        <dbReference type="EMBL" id="WPG97994.1"/>
    </source>
</evidence>
<keyword evidence="3" id="KW-0547">Nucleotide-binding</keyword>
<comment type="subcellular location">
    <subcellularLocation>
        <location evidence="1">Nucleus</location>
    </subcellularLocation>
</comment>
<keyword evidence="6" id="KW-0539">Nucleus</keyword>
<dbReference type="Gene3D" id="3.40.50.300">
    <property type="entry name" value="P-loop containing nucleotide triphosphate hydrolases"/>
    <property type="match status" value="1"/>
</dbReference>
<sequence>MGQPRASRRKPVTIVSDDDEEELQPEAQDPEPSDDDEPVKARDGITGQLKRIVKSKKLPGSDARKSITQKSPPKPRATKAKSKSVVKDGPKPNVKPIYSFFNAATERQRTPQPGSVNPSPSPEKAVLDNEQLETIQDESGDDAPSSLSLSKGSSIALTMRKRKFQMSQSSTDDKSSLLPPTQKFRKTSDTSRVTSFALTNEDKRPWIEQFAPIDLTELAVHKRKVGNVRQWLELALRGKRQKVLVLKGPAGAGKTATIQLLAADLGCEILEWRNPGGMDVAAEGSASAATQFEEFVGRAGKATGLTLTTDTTSQESTSASKISSASENVKRKRQILLIEEFPNTFSRTSTILQSFRSTLLQYVSSIVVAEGSSTPIIMIISETLLSTNTAAADSFTAHRLLGPELSTHSYIDMIEFNPVATTFLTKALEMIVIKEARKSGRRRTPGPPVLKHIAETGDIRSAVSTLEFLCLRGDGDDIWSSKVNFTKPKKSKSDAPLTEAETEALKLISNRESTIDIFHAVGKVMYNKRVDPPSKTELVHPPSWLPQHRRAKVPEVAVDPLIDEVGTDTSTFIASLHENYPPSCSNQSSEESLDSLNGCIDSISDADLLSVDHFSLGTRAYSGSATDSLRQDEMAFQVSVRGILFGLPFPVHRSMSAGTNRADAHKMFYPTSLKTWRKKEEIGDLLELLTAKVQNGTLEDSRRVVNDNGGGTARGVDAWQTKKSFTSDFQENLKAHDRESIPPMITSTSRTELLLERLPYMSIILGSKSIVGQSSLFDQIASVTQVRGQIPVNEDDEYGIAEEERDASGLEQWTTDRPDDEIKTQPLKTLSKGKQKAGTEGRGMMIPVEDQVEALVLVDDDIVDD</sequence>